<protein>
    <recommendedName>
        <fullName evidence="5">Lipoprotein</fullName>
    </recommendedName>
</protein>
<gene>
    <name evidence="3" type="ORF">Mlaev_00932</name>
</gene>
<organism evidence="3 4">
    <name type="scientific">Microbacterium laevaniformans</name>
    <dbReference type="NCBI Taxonomy" id="36807"/>
    <lineage>
        <taxon>Bacteria</taxon>
        <taxon>Bacillati</taxon>
        <taxon>Actinomycetota</taxon>
        <taxon>Actinomycetes</taxon>
        <taxon>Micrococcales</taxon>
        <taxon>Microbacteriaceae</taxon>
        <taxon>Microbacterium</taxon>
    </lineage>
</organism>
<dbReference type="PROSITE" id="PS51257">
    <property type="entry name" value="PROKAR_LIPOPROTEIN"/>
    <property type="match status" value="1"/>
</dbReference>
<evidence type="ECO:0000256" key="2">
    <source>
        <dbReference type="SAM" id="SignalP"/>
    </source>
</evidence>
<comment type="caution">
    <text evidence="3">The sequence shown here is derived from an EMBL/GenBank/DDBJ whole genome shotgun (WGS) entry which is preliminary data.</text>
</comment>
<name>A0A150HG35_9MICO</name>
<evidence type="ECO:0000313" key="4">
    <source>
        <dbReference type="Proteomes" id="UP000075357"/>
    </source>
</evidence>
<accession>A0A150HG35</accession>
<dbReference type="EMBL" id="LRAD01000024">
    <property type="protein sequence ID" value="KXZ61066.1"/>
    <property type="molecule type" value="Genomic_DNA"/>
</dbReference>
<feature type="compositionally biased region" description="Polar residues" evidence="1">
    <location>
        <begin position="24"/>
        <end position="33"/>
    </location>
</feature>
<proteinExistence type="predicted"/>
<feature type="signal peptide" evidence="2">
    <location>
        <begin position="1"/>
        <end position="25"/>
    </location>
</feature>
<keyword evidence="2" id="KW-0732">Signal</keyword>
<feature type="region of interest" description="Disordered" evidence="1">
    <location>
        <begin position="176"/>
        <end position="201"/>
    </location>
</feature>
<feature type="region of interest" description="Disordered" evidence="1">
    <location>
        <begin position="24"/>
        <end position="57"/>
    </location>
</feature>
<reference evidence="3 4" key="1">
    <citation type="submission" date="2016-01" db="EMBL/GenBank/DDBJ databases">
        <title>Draft genome sequences of Microbacterium laevaniformans LCDC 91-0039 and the type strain of Microbacterium hominis LCDC 84-209.</title>
        <authorList>
            <person name="Bernier A.-M."/>
            <person name="Bernard K."/>
        </authorList>
    </citation>
    <scope>NUCLEOTIDE SEQUENCE [LARGE SCALE GENOMIC DNA]</scope>
    <source>
        <strain evidence="3 4">LCDC 91-0039</strain>
    </source>
</reference>
<keyword evidence="4" id="KW-1185">Reference proteome</keyword>
<feature type="compositionally biased region" description="Low complexity" evidence="1">
    <location>
        <begin position="34"/>
        <end position="44"/>
    </location>
</feature>
<sequence>MRRSWFVVVLGVVAVILAGCTTAQPSPLPTASHTQPPTSSAPITTPTPTPTFTPSPTSTRAALVISATDVTLIDASGEVVARLKFKGEDPTPFAQAISAAAGSAGIEETKPGGPEGAKFTSTFTWDSLTITTVFSPDECDAGCRGTFLYVTAPRVGTLPIHTASGIVVGQTVDEAKKRGAQPTPDLPLASDPEEPSLINSTTEGTNVVIPDADQGVIIRAGDWYTSLSGL</sequence>
<dbReference type="PATRIC" id="fig|36807.3.peg.956"/>
<dbReference type="AlphaFoldDB" id="A0A150HG35"/>
<feature type="chain" id="PRO_5007562598" description="Lipoprotein" evidence="2">
    <location>
        <begin position="26"/>
        <end position="230"/>
    </location>
</feature>
<evidence type="ECO:0008006" key="5">
    <source>
        <dbReference type="Google" id="ProtNLM"/>
    </source>
</evidence>
<evidence type="ECO:0000313" key="3">
    <source>
        <dbReference type="EMBL" id="KXZ61066.1"/>
    </source>
</evidence>
<evidence type="ECO:0000256" key="1">
    <source>
        <dbReference type="SAM" id="MobiDB-lite"/>
    </source>
</evidence>
<dbReference type="Proteomes" id="UP000075357">
    <property type="component" value="Unassembled WGS sequence"/>
</dbReference>
<dbReference type="RefSeq" id="WP_231860826.1">
    <property type="nucleotide sequence ID" value="NZ_LRAD01000024.1"/>
</dbReference>